<feature type="domain" description="Carbohydrate kinase FGGY N-terminal" evidence="8">
    <location>
        <begin position="5"/>
        <end position="245"/>
    </location>
</feature>
<accession>A0A0H4QLH3</accession>
<dbReference type="Gene3D" id="3.30.420.40">
    <property type="match status" value="2"/>
</dbReference>
<dbReference type="GO" id="GO:0005524">
    <property type="term" value="F:ATP binding"/>
    <property type="evidence" value="ECO:0007669"/>
    <property type="project" value="UniProtKB-KW"/>
</dbReference>
<dbReference type="Pfam" id="PF00370">
    <property type="entry name" value="FGGY_N"/>
    <property type="match status" value="1"/>
</dbReference>
<dbReference type="OrthoDB" id="9805576at2"/>
<keyword evidence="5" id="KW-0067">ATP-binding</keyword>
<dbReference type="PANTHER" id="PTHR10196">
    <property type="entry name" value="SUGAR KINASE"/>
    <property type="match status" value="1"/>
</dbReference>
<evidence type="ECO:0000256" key="7">
    <source>
        <dbReference type="ARBA" id="ARBA00023308"/>
    </source>
</evidence>
<keyword evidence="6" id="KW-1015">Disulfide bond</keyword>
<evidence type="ECO:0000256" key="1">
    <source>
        <dbReference type="ARBA" id="ARBA00009156"/>
    </source>
</evidence>
<dbReference type="InterPro" id="IPR043129">
    <property type="entry name" value="ATPase_NBD"/>
</dbReference>
<keyword evidence="11" id="KW-1185">Reference proteome</keyword>
<dbReference type="CDD" id="cd07771">
    <property type="entry name" value="ASKHA_NBD_FGGY_RhaB-like"/>
    <property type="match status" value="1"/>
</dbReference>
<dbReference type="STRING" id="1007676.ABM34_08330"/>
<dbReference type="Pfam" id="PF02782">
    <property type="entry name" value="FGGY_C"/>
    <property type="match status" value="1"/>
</dbReference>
<dbReference type="SUPFAM" id="SSF53067">
    <property type="entry name" value="Actin-like ATPase domain"/>
    <property type="match status" value="2"/>
</dbReference>
<dbReference type="GO" id="GO:0008993">
    <property type="term" value="F:rhamnulokinase activity"/>
    <property type="evidence" value="ECO:0007669"/>
    <property type="project" value="InterPro"/>
</dbReference>
<gene>
    <name evidence="10" type="ORF">ABM34_08330</name>
</gene>
<keyword evidence="3" id="KW-0547">Nucleotide-binding</keyword>
<dbReference type="GO" id="GO:0005829">
    <property type="term" value="C:cytosol"/>
    <property type="evidence" value="ECO:0007669"/>
    <property type="project" value="TreeGrafter"/>
</dbReference>
<dbReference type="RefSeq" id="WP_048704923.1">
    <property type="nucleotide sequence ID" value="NZ_CP012034.1"/>
</dbReference>
<keyword evidence="7" id="KW-0684">Rhamnose metabolism</keyword>
<name>A0A0H4QLH3_9LACO</name>
<protein>
    <submittedName>
        <fullName evidence="10">Sugar kinase</fullName>
    </submittedName>
</protein>
<dbReference type="PANTHER" id="PTHR10196:SF93">
    <property type="entry name" value="L-RHAMNULOKINASE"/>
    <property type="match status" value="1"/>
</dbReference>
<dbReference type="GO" id="GO:0019301">
    <property type="term" value="P:rhamnose catabolic process"/>
    <property type="evidence" value="ECO:0007669"/>
    <property type="project" value="InterPro"/>
</dbReference>
<dbReference type="GO" id="GO:0004370">
    <property type="term" value="F:glycerol kinase activity"/>
    <property type="evidence" value="ECO:0007669"/>
    <property type="project" value="TreeGrafter"/>
</dbReference>
<proteinExistence type="inferred from homology"/>
<sequence length="500" mass="56077">MKHNVIAVDLGASSGRIISSSLENGKLELKEQFRFSNQPINITNSLYWDYLKIFQEIKYGLAIAQRDLEKIDSLSVDTWGVDYGFVGNDGNMLATPHSYRDTRTKKYSDALHEKVSPQEMFEQSGIQPDLINSNYQLFADMNLHPYLKNEVSHIMFMPNLVEYFFSGIESNEYTIASTSGLLDGETRELSTEVLDQLGLKKEWFGEISKGGKVLGKILPEISKEMHLDPDIQVINGIGHDTGAAVYSLPMTGSERKNAAFISCGTWSIVGQQTASPVISSDAFEAGLTNEGCFDGSNRLLKNITGLWIVQELQKEWSFKGEMVEFGEMVKQAENAEHIGSYINPNAACFSEPSDMEERIIEFLKKTNQRLPQSRGELLLIVFESLALSYHQTIIELEKATNESIDTIYMFGGGTKNSLLVQLTADFCQTNVVIGPTEASVLGNVLSQYKTLGLIKDEDERIDILNNSFESKCVTPQKLNSINLDERSRDFEKILHDYEVE</sequence>
<organism evidence="10 11">
    <name type="scientific">Companilactobacillus ginsenosidimutans</name>
    <dbReference type="NCBI Taxonomy" id="1007676"/>
    <lineage>
        <taxon>Bacteria</taxon>
        <taxon>Bacillati</taxon>
        <taxon>Bacillota</taxon>
        <taxon>Bacilli</taxon>
        <taxon>Lactobacillales</taxon>
        <taxon>Lactobacillaceae</taxon>
        <taxon>Companilactobacillus</taxon>
    </lineage>
</organism>
<keyword evidence="4 10" id="KW-0418">Kinase</keyword>
<dbReference type="EMBL" id="CP012034">
    <property type="protein sequence ID" value="AKP67533.1"/>
    <property type="molecule type" value="Genomic_DNA"/>
</dbReference>
<dbReference type="InterPro" id="IPR018485">
    <property type="entry name" value="FGGY_C"/>
</dbReference>
<evidence type="ECO:0000256" key="5">
    <source>
        <dbReference type="ARBA" id="ARBA00022840"/>
    </source>
</evidence>
<dbReference type="InterPro" id="IPR013449">
    <property type="entry name" value="Rhamnulokinase"/>
</dbReference>
<dbReference type="PATRIC" id="fig|1007676.4.peg.1682"/>
<dbReference type="InterPro" id="IPR018484">
    <property type="entry name" value="FGGY_N"/>
</dbReference>
<dbReference type="GO" id="GO:0006071">
    <property type="term" value="P:glycerol metabolic process"/>
    <property type="evidence" value="ECO:0007669"/>
    <property type="project" value="TreeGrafter"/>
</dbReference>
<comment type="similarity">
    <text evidence="1">Belongs to the FGGY kinase family.</text>
</comment>
<evidence type="ECO:0000259" key="8">
    <source>
        <dbReference type="Pfam" id="PF00370"/>
    </source>
</evidence>
<dbReference type="Proteomes" id="UP000036106">
    <property type="component" value="Chromosome"/>
</dbReference>
<dbReference type="KEGG" id="lgn:ABM34_08330"/>
<reference evidence="11" key="1">
    <citation type="submission" date="2015-07" db="EMBL/GenBank/DDBJ databases">
        <title>Lactobacillus ginsenosidimutans/EMML 3141/ whole genome sequencing.</title>
        <authorList>
            <person name="Kim M.K."/>
            <person name="Im W.-T."/>
            <person name="Srinivasan S."/>
            <person name="Lee J.-J."/>
        </authorList>
    </citation>
    <scope>NUCLEOTIDE SEQUENCE [LARGE SCALE GENOMIC DNA]</scope>
    <source>
        <strain evidence="11">EMML 3041</strain>
    </source>
</reference>
<evidence type="ECO:0000313" key="10">
    <source>
        <dbReference type="EMBL" id="AKP67533.1"/>
    </source>
</evidence>
<dbReference type="AlphaFoldDB" id="A0A0H4QLH3"/>
<evidence type="ECO:0000256" key="3">
    <source>
        <dbReference type="ARBA" id="ARBA00022741"/>
    </source>
</evidence>
<evidence type="ECO:0000259" key="9">
    <source>
        <dbReference type="Pfam" id="PF02782"/>
    </source>
</evidence>
<evidence type="ECO:0000256" key="4">
    <source>
        <dbReference type="ARBA" id="ARBA00022777"/>
    </source>
</evidence>
<evidence type="ECO:0000256" key="2">
    <source>
        <dbReference type="ARBA" id="ARBA00022679"/>
    </source>
</evidence>
<evidence type="ECO:0000256" key="6">
    <source>
        <dbReference type="ARBA" id="ARBA00023157"/>
    </source>
</evidence>
<evidence type="ECO:0000313" key="11">
    <source>
        <dbReference type="Proteomes" id="UP000036106"/>
    </source>
</evidence>
<keyword evidence="2" id="KW-0808">Transferase</keyword>
<feature type="domain" description="Carbohydrate kinase FGGY C-terminal" evidence="9">
    <location>
        <begin position="260"/>
        <end position="446"/>
    </location>
</feature>